<evidence type="ECO:0000256" key="7">
    <source>
        <dbReference type="RuleBase" id="RU000488"/>
    </source>
</evidence>
<accession>A0ABR2WPY5</accession>
<dbReference type="InterPro" id="IPR023395">
    <property type="entry name" value="MCP_dom_sf"/>
</dbReference>
<proteinExistence type="inferred from homology"/>
<keyword evidence="4 8" id="KW-1133">Transmembrane helix</keyword>
<evidence type="ECO:0000256" key="3">
    <source>
        <dbReference type="ARBA" id="ARBA00022737"/>
    </source>
</evidence>
<keyword evidence="5 6" id="KW-0472">Membrane</keyword>
<evidence type="ECO:0000256" key="8">
    <source>
        <dbReference type="SAM" id="Phobius"/>
    </source>
</evidence>
<comment type="subcellular location">
    <subcellularLocation>
        <location evidence="1">Membrane</location>
        <topology evidence="1">Multi-pass membrane protein</topology>
    </subcellularLocation>
</comment>
<dbReference type="Gene3D" id="1.50.40.10">
    <property type="entry name" value="Mitochondrial carrier domain"/>
    <property type="match status" value="2"/>
</dbReference>
<keyword evidence="3" id="KW-0677">Repeat</keyword>
<evidence type="ECO:0000256" key="6">
    <source>
        <dbReference type="PROSITE-ProRule" id="PRU00282"/>
    </source>
</evidence>
<feature type="transmembrane region" description="Helical" evidence="8">
    <location>
        <begin position="319"/>
        <end position="338"/>
    </location>
</feature>
<evidence type="ECO:0000313" key="10">
    <source>
        <dbReference type="Proteomes" id="UP001479436"/>
    </source>
</evidence>
<dbReference type="EMBL" id="JASJQH010000609">
    <property type="protein sequence ID" value="KAK9763559.1"/>
    <property type="molecule type" value="Genomic_DNA"/>
</dbReference>
<evidence type="ECO:0000256" key="4">
    <source>
        <dbReference type="ARBA" id="ARBA00022989"/>
    </source>
</evidence>
<comment type="caution">
    <text evidence="9">The sequence shown here is derived from an EMBL/GenBank/DDBJ whole genome shotgun (WGS) entry which is preliminary data.</text>
</comment>
<dbReference type="Proteomes" id="UP001479436">
    <property type="component" value="Unassembled WGS sequence"/>
</dbReference>
<dbReference type="PROSITE" id="PS50920">
    <property type="entry name" value="SOLCAR"/>
    <property type="match status" value="1"/>
</dbReference>
<dbReference type="Pfam" id="PF00153">
    <property type="entry name" value="Mito_carr"/>
    <property type="match status" value="1"/>
</dbReference>
<gene>
    <name evidence="9" type="ORF">K7432_009647</name>
</gene>
<keyword evidence="7" id="KW-0813">Transport</keyword>
<evidence type="ECO:0000256" key="5">
    <source>
        <dbReference type="ARBA" id="ARBA00023136"/>
    </source>
</evidence>
<protein>
    <recommendedName>
        <fullName evidence="11">Mitochondrial carrier</fullName>
    </recommendedName>
</protein>
<dbReference type="InterPro" id="IPR018108">
    <property type="entry name" value="MCP_transmembrane"/>
</dbReference>
<reference evidence="9 10" key="1">
    <citation type="submission" date="2023-04" db="EMBL/GenBank/DDBJ databases">
        <title>Genome of Basidiobolus ranarum AG-B5.</title>
        <authorList>
            <person name="Stajich J.E."/>
            <person name="Carter-House D."/>
            <person name="Gryganskyi A."/>
        </authorList>
    </citation>
    <scope>NUCLEOTIDE SEQUENCE [LARGE SCALE GENOMIC DNA]</scope>
    <source>
        <strain evidence="9 10">AG-B5</strain>
    </source>
</reference>
<organism evidence="9 10">
    <name type="scientific">Basidiobolus ranarum</name>
    <dbReference type="NCBI Taxonomy" id="34480"/>
    <lineage>
        <taxon>Eukaryota</taxon>
        <taxon>Fungi</taxon>
        <taxon>Fungi incertae sedis</taxon>
        <taxon>Zoopagomycota</taxon>
        <taxon>Entomophthoromycotina</taxon>
        <taxon>Basidiobolomycetes</taxon>
        <taxon>Basidiobolales</taxon>
        <taxon>Basidiobolaceae</taxon>
        <taxon>Basidiobolus</taxon>
    </lineage>
</organism>
<feature type="repeat" description="Solcar" evidence="6">
    <location>
        <begin position="143"/>
        <end position="234"/>
    </location>
</feature>
<comment type="similarity">
    <text evidence="7">Belongs to the mitochondrial carrier (TC 2.A.29) family.</text>
</comment>
<feature type="transmembrane region" description="Helical" evidence="8">
    <location>
        <begin position="242"/>
        <end position="259"/>
    </location>
</feature>
<evidence type="ECO:0000313" key="9">
    <source>
        <dbReference type="EMBL" id="KAK9763559.1"/>
    </source>
</evidence>
<sequence length="356" mass="40640">MNMPKSHVITPDFTQVNFNNEYEQSLNFQPKDTTIVNGLTEQGWAYLWHMLFYPISIGGTLLEVQYVPRDTLEKTDEAKYDRPVYQLAPLDTHIFGMFKALISQPTESWFSLWKGQFNSRLHQVCLELLQATLEGIIHAGFNVSVPISHVVTKMASQVTSRLLLTPLEMANTRLMVQTSFADKPKYKGLIHCLRTIIAEEGFGALYQLPILLSTVIIESMSAIDWETIFESQYAHGKKPTKLFWTGFLSYLALSCIVAHPMGTIRSRLQCQITTTAARKNFKTVVRTCQVPYAGIWDCGRRILTEESHKKGNSLNWQGLWINIGLPVNILLWGFALGFPMCHQGYYKYYGLDRVQL</sequence>
<keyword evidence="2 6" id="KW-0812">Transmembrane</keyword>
<evidence type="ECO:0000256" key="1">
    <source>
        <dbReference type="ARBA" id="ARBA00004141"/>
    </source>
</evidence>
<evidence type="ECO:0000256" key="2">
    <source>
        <dbReference type="ARBA" id="ARBA00022692"/>
    </source>
</evidence>
<evidence type="ECO:0008006" key="11">
    <source>
        <dbReference type="Google" id="ProtNLM"/>
    </source>
</evidence>
<dbReference type="PANTHER" id="PTHR24089">
    <property type="entry name" value="SOLUTE CARRIER FAMILY 25"/>
    <property type="match status" value="1"/>
</dbReference>
<keyword evidence="10" id="KW-1185">Reference proteome</keyword>
<name>A0ABR2WPY5_9FUNG</name>
<dbReference type="SUPFAM" id="SSF103506">
    <property type="entry name" value="Mitochondrial carrier"/>
    <property type="match status" value="1"/>
</dbReference>